<feature type="compositionally biased region" description="Basic and acidic residues" evidence="1">
    <location>
        <begin position="25"/>
        <end position="35"/>
    </location>
</feature>
<organism evidence="2 3">
    <name type="scientific">Acrasis kona</name>
    <dbReference type="NCBI Taxonomy" id="1008807"/>
    <lineage>
        <taxon>Eukaryota</taxon>
        <taxon>Discoba</taxon>
        <taxon>Heterolobosea</taxon>
        <taxon>Tetramitia</taxon>
        <taxon>Eutetramitia</taxon>
        <taxon>Acrasidae</taxon>
        <taxon>Acrasis</taxon>
    </lineage>
</organism>
<dbReference type="Proteomes" id="UP001431209">
    <property type="component" value="Unassembled WGS sequence"/>
</dbReference>
<protein>
    <submittedName>
        <fullName evidence="2">NAD-reducing hydrogenase HoxS subunit beta</fullName>
    </submittedName>
</protein>
<sequence length="233" mass="27153">MFTKNKGSPSSRVRSEPSRLTNSKYLDESNHDLRSNNHYTPNQFEDYEEDFDINQPYKLFPTNTSTSSVLSEQPTYLSSIVENHRQIIELEFLSPEQTGHREPDSILKERFRQAGILESNKDVLSCVTLLTKWGYIATELESHLINHFPATNSLLTLEERMYFLNEIQVKVVEYFIDTARDINNMYCYGCISGISVNVTNIINDLYQLKIARMKKNTNLDDLRVYNKKPPPRR</sequence>
<name>A0AAW2ZC31_9EUKA</name>
<dbReference type="AlphaFoldDB" id="A0AAW2ZC31"/>
<accession>A0AAW2ZC31</accession>
<proteinExistence type="predicted"/>
<feature type="region of interest" description="Disordered" evidence="1">
    <location>
        <begin position="1"/>
        <end position="41"/>
    </location>
</feature>
<reference evidence="2 3" key="1">
    <citation type="submission" date="2024-03" db="EMBL/GenBank/DDBJ databases">
        <title>The Acrasis kona genome and developmental transcriptomes reveal deep origins of eukaryotic multicellular pathways.</title>
        <authorList>
            <person name="Sheikh S."/>
            <person name="Fu C.-J."/>
            <person name="Brown M.W."/>
            <person name="Baldauf S.L."/>
        </authorList>
    </citation>
    <scope>NUCLEOTIDE SEQUENCE [LARGE SCALE GENOMIC DNA]</scope>
    <source>
        <strain evidence="2 3">ATCC MYA-3509</strain>
    </source>
</reference>
<evidence type="ECO:0000313" key="2">
    <source>
        <dbReference type="EMBL" id="KAL0486913.1"/>
    </source>
</evidence>
<gene>
    <name evidence="2" type="ORF">AKO1_012133</name>
</gene>
<comment type="caution">
    <text evidence="2">The sequence shown here is derived from an EMBL/GenBank/DDBJ whole genome shotgun (WGS) entry which is preliminary data.</text>
</comment>
<evidence type="ECO:0000256" key="1">
    <source>
        <dbReference type="SAM" id="MobiDB-lite"/>
    </source>
</evidence>
<dbReference type="EMBL" id="JAOPGA020001283">
    <property type="protein sequence ID" value="KAL0486913.1"/>
    <property type="molecule type" value="Genomic_DNA"/>
</dbReference>
<evidence type="ECO:0000313" key="3">
    <source>
        <dbReference type="Proteomes" id="UP001431209"/>
    </source>
</evidence>
<keyword evidence="3" id="KW-1185">Reference proteome</keyword>